<dbReference type="InterPro" id="IPR036116">
    <property type="entry name" value="FN3_sf"/>
</dbReference>
<dbReference type="Proteomes" id="UP000184028">
    <property type="component" value="Unassembled WGS sequence"/>
</dbReference>
<evidence type="ECO:0000259" key="2">
    <source>
        <dbReference type="PROSITE" id="PS50853"/>
    </source>
</evidence>
<dbReference type="OrthoDB" id="691503at2"/>
<gene>
    <name evidence="3" type="ORF">SAMN05444484_104165</name>
</gene>
<evidence type="ECO:0000256" key="1">
    <source>
        <dbReference type="SAM" id="SignalP"/>
    </source>
</evidence>
<dbReference type="InterPro" id="IPR033427">
    <property type="entry name" value="DUF5123"/>
</dbReference>
<feature type="chain" id="PRO_5009926117" description="Fibronectin type-III domain-containing protein" evidence="1">
    <location>
        <begin position="29"/>
        <end position="526"/>
    </location>
</feature>
<dbReference type="PROSITE" id="PS50853">
    <property type="entry name" value="FN3"/>
    <property type="match status" value="1"/>
</dbReference>
<dbReference type="InterPro" id="IPR011050">
    <property type="entry name" value="Pectin_lyase_fold/virulence"/>
</dbReference>
<dbReference type="CDD" id="cd00063">
    <property type="entry name" value="FN3"/>
    <property type="match status" value="1"/>
</dbReference>
<dbReference type="InterPro" id="IPR013783">
    <property type="entry name" value="Ig-like_fold"/>
</dbReference>
<reference evidence="4" key="1">
    <citation type="submission" date="2016-11" db="EMBL/GenBank/DDBJ databases">
        <authorList>
            <person name="Varghese N."/>
            <person name="Submissions S."/>
        </authorList>
    </citation>
    <scope>NUCLEOTIDE SEQUENCE [LARGE SCALE GENOMIC DNA]</scope>
    <source>
        <strain evidence="4">DSM 24724</strain>
    </source>
</reference>
<dbReference type="STRING" id="946677.SAMN05444484_104165"/>
<evidence type="ECO:0000313" key="4">
    <source>
        <dbReference type="Proteomes" id="UP000184028"/>
    </source>
</evidence>
<feature type="domain" description="Fibronectin type-III" evidence="2">
    <location>
        <begin position="42"/>
        <end position="133"/>
    </location>
</feature>
<proteinExistence type="predicted"/>
<dbReference type="PROSITE" id="PS51257">
    <property type="entry name" value="PROKAR_LIPOPROTEIN"/>
    <property type="match status" value="1"/>
</dbReference>
<dbReference type="AlphaFoldDB" id="A0A1M7GD81"/>
<name>A0A1M7GD81_9FLAO</name>
<evidence type="ECO:0000313" key="3">
    <source>
        <dbReference type="EMBL" id="SHM14181.1"/>
    </source>
</evidence>
<dbReference type="EMBL" id="FRBT01000004">
    <property type="protein sequence ID" value="SHM14181.1"/>
    <property type="molecule type" value="Genomic_DNA"/>
</dbReference>
<dbReference type="Pfam" id="PF16318">
    <property type="entry name" value="DUF4957"/>
    <property type="match status" value="1"/>
</dbReference>
<dbReference type="SUPFAM" id="SSF49265">
    <property type="entry name" value="Fibronectin type III"/>
    <property type="match status" value="1"/>
</dbReference>
<feature type="signal peptide" evidence="1">
    <location>
        <begin position="1"/>
        <end position="28"/>
    </location>
</feature>
<dbReference type="InterPro" id="IPR003961">
    <property type="entry name" value="FN3_dom"/>
</dbReference>
<sequence>MMKTRYILKGLIATLVLTLAVSSCESYNEGLLDGIGNTREFSPIALTAKVRNQTFVELNWTVNPEADHYTVEFSADDPDFKVIYKTVQVTGSQLPLSVQLEGETTYSIRVKAITTGLEDSKWSLATATTLSEQLFFPVQAADIDAKQVILRWTPNSTVTQITLMPGNVTHTITAAEKTAGVATITGLTSETAYTATLLNGAKKRGVVTFTTGIDIGTGILVKATDDLMQKIADAASGAILVLEPGDYTADNQTGAITLNKPITLRGLRPANTPKLHVNFVLGTGSGNVSLIDLDLKGDKGAAGAAVSVIKYNDNSVTYGTLSISGCNIHDYGVSLISANLAAAKITSIIVDNTVLTNILTVGGEFIDVRGSQVAQLTLKNSTFNNCTSSTAAARHFIRMDAGLTGLTSNVLIDSCTILNPNMLAATTNSILYTRFVTTVIVVRNTLFANTPAPYTREAATPNPTFTNNNYFNSPNLNANPVPLANNRPDTSGTTLDPQFVNAAGGNFTIKNQTLIDRSVGDPRWRQ</sequence>
<dbReference type="Pfam" id="PF17161">
    <property type="entry name" value="DUF5123"/>
    <property type="match status" value="1"/>
</dbReference>
<organism evidence="3 4">
    <name type="scientific">Flavobacterium chilense</name>
    <dbReference type="NCBI Taxonomy" id="946677"/>
    <lineage>
        <taxon>Bacteria</taxon>
        <taxon>Pseudomonadati</taxon>
        <taxon>Bacteroidota</taxon>
        <taxon>Flavobacteriia</taxon>
        <taxon>Flavobacteriales</taxon>
        <taxon>Flavobacteriaceae</taxon>
        <taxon>Flavobacterium</taxon>
    </lineage>
</organism>
<dbReference type="InterPro" id="IPR032530">
    <property type="entry name" value="DUF4957"/>
</dbReference>
<dbReference type="Gene3D" id="2.60.40.10">
    <property type="entry name" value="Immunoglobulins"/>
    <property type="match status" value="1"/>
</dbReference>
<accession>A0A1M7GD81</accession>
<protein>
    <recommendedName>
        <fullName evidence="2">Fibronectin type-III domain-containing protein</fullName>
    </recommendedName>
</protein>
<dbReference type="SUPFAM" id="SSF51126">
    <property type="entry name" value="Pectin lyase-like"/>
    <property type="match status" value="1"/>
</dbReference>
<keyword evidence="4" id="KW-1185">Reference proteome</keyword>
<keyword evidence="1" id="KW-0732">Signal</keyword>
<dbReference type="RefSeq" id="WP_068844024.1">
    <property type="nucleotide sequence ID" value="NZ_FRBT01000004.1"/>
</dbReference>